<keyword evidence="2" id="KW-0413">Isomerase</keyword>
<protein>
    <submittedName>
        <fullName evidence="2">Ketosteroid isomerase-like protein</fullName>
    </submittedName>
</protein>
<feature type="domain" description="SnoaL-like" evidence="1">
    <location>
        <begin position="5"/>
        <end position="108"/>
    </location>
</feature>
<comment type="caution">
    <text evidence="2">The sequence shown here is derived from an EMBL/GenBank/DDBJ whole genome shotgun (WGS) entry which is preliminary data.</text>
</comment>
<keyword evidence="3" id="KW-1185">Reference proteome</keyword>
<dbReference type="EMBL" id="QREI01000002">
    <property type="protein sequence ID" value="REE25590.1"/>
    <property type="molecule type" value="Genomic_DNA"/>
</dbReference>
<evidence type="ECO:0000313" key="3">
    <source>
        <dbReference type="Proteomes" id="UP000256919"/>
    </source>
</evidence>
<dbReference type="Gene3D" id="3.10.450.50">
    <property type="match status" value="1"/>
</dbReference>
<name>A0A3D9N3F0_9FLAO</name>
<proteinExistence type="predicted"/>
<dbReference type="GO" id="GO:0016853">
    <property type="term" value="F:isomerase activity"/>
    <property type="evidence" value="ECO:0007669"/>
    <property type="project" value="UniProtKB-KW"/>
</dbReference>
<dbReference type="OrthoDB" id="391735at2"/>
<reference evidence="2 3" key="1">
    <citation type="submission" date="2018-07" db="EMBL/GenBank/DDBJ databases">
        <title>Genomic Encyclopedia of Type Strains, Phase III (KMG-III): the genomes of soil and plant-associated and newly described type strains.</title>
        <authorList>
            <person name="Whitman W."/>
        </authorList>
    </citation>
    <scope>NUCLEOTIDE SEQUENCE [LARGE SCALE GENOMIC DNA]</scope>
    <source>
        <strain evidence="2 3">CECT 7948</strain>
    </source>
</reference>
<dbReference type="Proteomes" id="UP000256919">
    <property type="component" value="Unassembled WGS sequence"/>
</dbReference>
<dbReference type="SUPFAM" id="SSF54427">
    <property type="entry name" value="NTF2-like"/>
    <property type="match status" value="1"/>
</dbReference>
<gene>
    <name evidence="2" type="ORF">DFQ09_102181</name>
</gene>
<organism evidence="2 3">
    <name type="scientific">Winogradskyella pacifica</name>
    <dbReference type="NCBI Taxonomy" id="664642"/>
    <lineage>
        <taxon>Bacteria</taxon>
        <taxon>Pseudomonadati</taxon>
        <taxon>Bacteroidota</taxon>
        <taxon>Flavobacteriia</taxon>
        <taxon>Flavobacteriales</taxon>
        <taxon>Flavobacteriaceae</taxon>
        <taxon>Winogradskyella</taxon>
    </lineage>
</organism>
<sequence>MENIIEKFYTALNNSDGTTMASCYHDDVVFEDPAFGILKGERAKAMWLMLCASQNGNGFKVEFSNITANNKTGSAHWEAHYTFSKTGRQVHNSIDASFEFKEGLIIKHTDEFDIHKWAKQAMGVKGIFFGGMQFFKNKLQSQTNSMLDKFMKAKKAV</sequence>
<dbReference type="AlphaFoldDB" id="A0A3D9N3F0"/>
<evidence type="ECO:0000313" key="2">
    <source>
        <dbReference type="EMBL" id="REE25590.1"/>
    </source>
</evidence>
<dbReference type="RefSeq" id="WP_115808583.1">
    <property type="nucleotide sequence ID" value="NZ_JABFDI010000009.1"/>
</dbReference>
<evidence type="ECO:0000259" key="1">
    <source>
        <dbReference type="Pfam" id="PF12680"/>
    </source>
</evidence>
<dbReference type="Pfam" id="PF12680">
    <property type="entry name" value="SnoaL_2"/>
    <property type="match status" value="1"/>
</dbReference>
<dbReference type="InterPro" id="IPR037401">
    <property type="entry name" value="SnoaL-like"/>
</dbReference>
<dbReference type="InterPro" id="IPR032710">
    <property type="entry name" value="NTF2-like_dom_sf"/>
</dbReference>
<accession>A0A3D9N3F0</accession>